<proteinExistence type="predicted"/>
<comment type="caution">
    <text evidence="1">The sequence shown here is derived from an EMBL/GenBank/DDBJ whole genome shotgun (WGS) entry which is preliminary data.</text>
</comment>
<protein>
    <submittedName>
        <fullName evidence="1">Uncharacterized protein</fullName>
    </submittedName>
</protein>
<reference evidence="1 2" key="1">
    <citation type="submission" date="2014-12" db="EMBL/GenBank/DDBJ databases">
        <title>Comparative genome analysis of Bacillus coagulans HM-08, Clostridium butyricum HM-68, Bacillus subtilis HM-66 and Bacillus licheniformis BL-09.</title>
        <authorList>
            <person name="Zhang H."/>
        </authorList>
    </citation>
    <scope>NUCLEOTIDE SEQUENCE [LARGE SCALE GENOMIC DNA]</scope>
    <source>
        <strain evidence="1 2">HM-66</strain>
    </source>
</reference>
<dbReference type="PATRIC" id="fig|1423.173.peg.2548"/>
<dbReference type="Proteomes" id="UP000032247">
    <property type="component" value="Unassembled WGS sequence"/>
</dbReference>
<organism evidence="1 2">
    <name type="scientific">Bacillus subtilis</name>
    <dbReference type="NCBI Taxonomy" id="1423"/>
    <lineage>
        <taxon>Bacteria</taxon>
        <taxon>Bacillati</taxon>
        <taxon>Bacillota</taxon>
        <taxon>Bacilli</taxon>
        <taxon>Bacillales</taxon>
        <taxon>Bacillaceae</taxon>
        <taxon>Bacillus</taxon>
    </lineage>
</organism>
<evidence type="ECO:0000313" key="1">
    <source>
        <dbReference type="EMBL" id="KIU10439.1"/>
    </source>
</evidence>
<sequence length="66" mass="7635">MNKRDKALQLIKELENNQDRPISPNLKENLDNLTQLTESCSNIVFRQFDFGNGLCGFIVYEETLKS</sequence>
<dbReference type="EMBL" id="JXBC01000004">
    <property type="protein sequence ID" value="KIU10439.1"/>
    <property type="molecule type" value="Genomic_DNA"/>
</dbReference>
<name>A0A0D1JDD6_BACIU</name>
<accession>A0A0D1JDD6</accession>
<dbReference type="AlphaFoldDB" id="A0A0D1JDD6"/>
<evidence type="ECO:0000313" key="2">
    <source>
        <dbReference type="Proteomes" id="UP000032247"/>
    </source>
</evidence>
<gene>
    <name evidence="1" type="ORF">SC09_Contig25orf00164</name>
</gene>